<dbReference type="OrthoDB" id="417697at2759"/>
<organism evidence="5 6">
    <name type="scientific">Cyanidiococcus yangmingshanensis</name>
    <dbReference type="NCBI Taxonomy" id="2690220"/>
    <lineage>
        <taxon>Eukaryota</taxon>
        <taxon>Rhodophyta</taxon>
        <taxon>Bangiophyceae</taxon>
        <taxon>Cyanidiales</taxon>
        <taxon>Cyanidiaceae</taxon>
        <taxon>Cyanidiococcus</taxon>
    </lineage>
</organism>
<dbReference type="Pfam" id="PF13489">
    <property type="entry name" value="Methyltransf_23"/>
    <property type="match status" value="1"/>
</dbReference>
<evidence type="ECO:0000256" key="3">
    <source>
        <dbReference type="ARBA" id="ARBA00022679"/>
    </source>
</evidence>
<keyword evidence="6" id="KW-1185">Reference proteome</keyword>
<dbReference type="GO" id="GO:0032259">
    <property type="term" value="P:methylation"/>
    <property type="evidence" value="ECO:0007669"/>
    <property type="project" value="UniProtKB-KW"/>
</dbReference>
<dbReference type="EMBL" id="VWRR01000018">
    <property type="protein sequence ID" value="KAF6000762.1"/>
    <property type="molecule type" value="Genomic_DNA"/>
</dbReference>
<feature type="compositionally biased region" description="Basic and acidic residues" evidence="4">
    <location>
        <begin position="26"/>
        <end position="37"/>
    </location>
</feature>
<keyword evidence="3" id="KW-0808">Transferase</keyword>
<evidence type="ECO:0000256" key="4">
    <source>
        <dbReference type="SAM" id="MobiDB-lite"/>
    </source>
</evidence>
<dbReference type="InterPro" id="IPR026113">
    <property type="entry name" value="METTL2/6/8-like"/>
</dbReference>
<evidence type="ECO:0000256" key="2">
    <source>
        <dbReference type="ARBA" id="ARBA00022603"/>
    </source>
</evidence>
<dbReference type="Proteomes" id="UP000530660">
    <property type="component" value="Unassembled WGS sequence"/>
</dbReference>
<dbReference type="PANTHER" id="PTHR22809:SF5">
    <property type="entry name" value="TRNA N(3)-METHYLCYTIDINE METHYLTRANSFERASE METTL6"/>
    <property type="match status" value="1"/>
</dbReference>
<proteinExistence type="inferred from homology"/>
<dbReference type="GO" id="GO:0008173">
    <property type="term" value="F:RNA methyltransferase activity"/>
    <property type="evidence" value="ECO:0007669"/>
    <property type="project" value="UniProtKB-ARBA"/>
</dbReference>
<evidence type="ECO:0000313" key="6">
    <source>
        <dbReference type="Proteomes" id="UP000530660"/>
    </source>
</evidence>
<reference evidence="5 6" key="1">
    <citation type="journal article" date="2020" name="J. Phycol.">
        <title>Comparative genome analysis reveals Cyanidiococcus gen. nov., a new extremophilic red algal genus sister to Cyanidioschyzon (Cyanidioschyzonaceae, Rhodophyta).</title>
        <authorList>
            <person name="Liu S.-L."/>
            <person name="Chiang Y.-R."/>
            <person name="Yoon H.S."/>
            <person name="Fu H.-Y."/>
        </authorList>
    </citation>
    <scope>NUCLEOTIDE SEQUENCE [LARGE SCALE GENOMIC DNA]</scope>
    <source>
        <strain evidence="5 6">THAL066</strain>
    </source>
</reference>
<dbReference type="InterPro" id="IPR029063">
    <property type="entry name" value="SAM-dependent_MTases_sf"/>
</dbReference>
<keyword evidence="2" id="KW-0489">Methyltransferase</keyword>
<evidence type="ECO:0008006" key="7">
    <source>
        <dbReference type="Google" id="ProtNLM"/>
    </source>
</evidence>
<evidence type="ECO:0000313" key="5">
    <source>
        <dbReference type="EMBL" id="KAF6000762.1"/>
    </source>
</evidence>
<protein>
    <recommendedName>
        <fullName evidence="7">Methyltransferase-like protein</fullName>
    </recommendedName>
</protein>
<comment type="similarity">
    <text evidence="1">Belongs to the methyltransferase superfamily. METL family.</text>
</comment>
<comment type="caution">
    <text evidence="5">The sequence shown here is derived from an EMBL/GenBank/DDBJ whole genome shotgun (WGS) entry which is preliminary data.</text>
</comment>
<accession>A0A7J7ICC7</accession>
<sequence length="404" mass="45702">MEAREEASGKLNSSQRTPVACSASEDEQRPSRQESSPRVRVKLASTRFGAALLAAARGWTERPPTTEDDQPERLAPYLPLRQRLLAQQERPGAVSALAEHQFWDLFYRQKRDRFFKHRYHLRAEFAELVPAAVQADPHRHVPIHTPRRPLSTEERAQLEQALRPASWKMSHFEPAVAQDKVLVAECGCGVGNTLIPLLRANPDLFFFAFDFSPAAIRLLMLQPEYDKDRVFAFVSDLVAPMDTSLAARSMGCSPRSEATAVLDRWTPAIYRAPPLLCHYVTCVWTLSAVPADQLSLAASRLAAMLRPGGVLLVRDYAVGDLAELRHPTCARVGPDAHVHEYIRGDGTRVHYFQVAELEELFRSVGLQNEYLHIVDRQVVNRKEKLVMHRKWIAGKWLKPNESDH</sequence>
<gene>
    <name evidence="5" type="ORF">F1559_003160</name>
</gene>
<dbReference type="GO" id="GO:0008757">
    <property type="term" value="F:S-adenosylmethionine-dependent methyltransferase activity"/>
    <property type="evidence" value="ECO:0007669"/>
    <property type="project" value="UniProtKB-ARBA"/>
</dbReference>
<evidence type="ECO:0000256" key="1">
    <source>
        <dbReference type="ARBA" id="ARBA00009725"/>
    </source>
</evidence>
<dbReference type="AlphaFoldDB" id="A0A7J7ICC7"/>
<name>A0A7J7ICC7_9RHOD</name>
<dbReference type="SUPFAM" id="SSF53335">
    <property type="entry name" value="S-adenosyl-L-methionine-dependent methyltransferases"/>
    <property type="match status" value="1"/>
</dbReference>
<feature type="region of interest" description="Disordered" evidence="4">
    <location>
        <begin position="1"/>
        <end position="40"/>
    </location>
</feature>
<dbReference type="Gene3D" id="3.40.50.150">
    <property type="entry name" value="Vaccinia Virus protein VP39"/>
    <property type="match status" value="1"/>
</dbReference>
<dbReference type="PANTHER" id="PTHR22809">
    <property type="entry name" value="METHYLTRANSFERASE-RELATED"/>
    <property type="match status" value="1"/>
</dbReference>